<dbReference type="RefSeq" id="WP_015514049.1">
    <property type="nucleotide sequence ID" value="NZ_JAQDKA010000002.1"/>
</dbReference>
<dbReference type="Gene3D" id="3.20.20.10">
    <property type="entry name" value="Alanine racemase"/>
    <property type="match status" value="1"/>
</dbReference>
<name>A0A3E2TP25_9FIRM</name>
<dbReference type="PANTHER" id="PTHR43727">
    <property type="entry name" value="DIAMINOPIMELATE DECARBOXYLASE"/>
    <property type="match status" value="1"/>
</dbReference>
<evidence type="ECO:0000259" key="3">
    <source>
        <dbReference type="Pfam" id="PF02784"/>
    </source>
</evidence>
<proteinExistence type="predicted"/>
<protein>
    <submittedName>
        <fullName evidence="4">Diaminopimelate decarboxylase</fullName>
    </submittedName>
</protein>
<dbReference type="InterPro" id="IPR022644">
    <property type="entry name" value="De-COase2_N"/>
</dbReference>
<dbReference type="InterPro" id="IPR029066">
    <property type="entry name" value="PLP-binding_barrel"/>
</dbReference>
<dbReference type="GO" id="GO:0009089">
    <property type="term" value="P:lysine biosynthetic process via diaminopimelate"/>
    <property type="evidence" value="ECO:0007669"/>
    <property type="project" value="TreeGrafter"/>
</dbReference>
<dbReference type="AlphaFoldDB" id="A0A3E2TP25"/>
<gene>
    <name evidence="4" type="ORF">DW070_06685</name>
</gene>
<dbReference type="SUPFAM" id="SSF50621">
    <property type="entry name" value="Alanine racemase C-terminal domain-like"/>
    <property type="match status" value="1"/>
</dbReference>
<sequence>MMTDKEMMALAQTYQTPMHIFDMAILKKRVAFLKSHLPEKVSLCYAVKANTFIIKELCGQVERFEVCSPGELAICRRLQIPMRQVVLSGVYKTPAVMEALFRDGVDIGIFTAESMEQYLLLAGLAERYTMKIRLLLRLTSGNQFGMDENVLIQTIRMSRSNEWVEVEGIQFFSGTQKTSVKKLRRELTYVDAFIQRLETEEGFRVKELEFGPGLPVFYFQGDDFDEVSFLAEFSEMLSEMTSQVKLTFELGRSIAASCGNYMTSVVDAKVNKKQNYAIVDGGIHQLVYYGQSMAMKHPYCHVLPEKQEGETMDWNLFGSLCTVNDILVKQMPVRNLTVGDVIVFENTGAYSTTEGIALFLSRDLPKILLRKEDGEIHVLRDSIDTDPLNTPNYHE</sequence>
<dbReference type="InterPro" id="IPR009006">
    <property type="entry name" value="Ala_racemase/Decarboxylase_C"/>
</dbReference>
<dbReference type="PANTHER" id="PTHR43727:SF2">
    <property type="entry name" value="GROUP IV DECARBOXYLASE"/>
    <property type="match status" value="1"/>
</dbReference>
<evidence type="ECO:0000256" key="2">
    <source>
        <dbReference type="ARBA" id="ARBA00022898"/>
    </source>
</evidence>
<evidence type="ECO:0000313" key="5">
    <source>
        <dbReference type="Proteomes" id="UP000260773"/>
    </source>
</evidence>
<evidence type="ECO:0000313" key="4">
    <source>
        <dbReference type="EMBL" id="RGB80230.1"/>
    </source>
</evidence>
<evidence type="ECO:0000256" key="1">
    <source>
        <dbReference type="ARBA" id="ARBA00001933"/>
    </source>
</evidence>
<keyword evidence="2" id="KW-0663">Pyridoxal phosphate</keyword>
<organism evidence="4 5">
    <name type="scientific">Coprococcus catus</name>
    <dbReference type="NCBI Taxonomy" id="116085"/>
    <lineage>
        <taxon>Bacteria</taxon>
        <taxon>Bacillati</taxon>
        <taxon>Bacillota</taxon>
        <taxon>Clostridia</taxon>
        <taxon>Lachnospirales</taxon>
        <taxon>Lachnospiraceae</taxon>
        <taxon>Coprococcus</taxon>
    </lineage>
</organism>
<dbReference type="Proteomes" id="UP000260773">
    <property type="component" value="Unassembled WGS sequence"/>
</dbReference>
<reference evidence="4 5" key="1">
    <citation type="submission" date="2018-08" db="EMBL/GenBank/DDBJ databases">
        <title>A genome reference for cultivated species of the human gut microbiota.</title>
        <authorList>
            <person name="Zou Y."/>
            <person name="Xue W."/>
            <person name="Luo G."/>
        </authorList>
    </citation>
    <scope>NUCLEOTIDE SEQUENCE [LARGE SCALE GENOMIC DNA]</scope>
    <source>
        <strain evidence="4 5">AF45-17</strain>
    </source>
</reference>
<feature type="domain" description="Orn/DAP/Arg decarboxylase 2 N-terminal" evidence="3">
    <location>
        <begin position="26"/>
        <end position="256"/>
    </location>
</feature>
<comment type="cofactor">
    <cofactor evidence="1">
        <name>pyridoxal 5'-phosphate</name>
        <dbReference type="ChEBI" id="CHEBI:597326"/>
    </cofactor>
</comment>
<dbReference type="Pfam" id="PF02784">
    <property type="entry name" value="Orn_Arg_deC_N"/>
    <property type="match status" value="1"/>
</dbReference>
<dbReference type="EMBL" id="QVEP01000012">
    <property type="protein sequence ID" value="RGB80230.1"/>
    <property type="molecule type" value="Genomic_DNA"/>
</dbReference>
<dbReference type="GO" id="GO:0008836">
    <property type="term" value="F:diaminopimelate decarboxylase activity"/>
    <property type="evidence" value="ECO:0007669"/>
    <property type="project" value="TreeGrafter"/>
</dbReference>
<comment type="caution">
    <text evidence="4">The sequence shown here is derived from an EMBL/GenBank/DDBJ whole genome shotgun (WGS) entry which is preliminary data.</text>
</comment>
<dbReference type="SUPFAM" id="SSF51419">
    <property type="entry name" value="PLP-binding barrel"/>
    <property type="match status" value="1"/>
</dbReference>
<dbReference type="Gene3D" id="2.40.37.10">
    <property type="entry name" value="Lyase, Ornithine Decarboxylase, Chain A, domain 1"/>
    <property type="match status" value="1"/>
</dbReference>
<accession>A0A3E2TP25</accession>